<feature type="domain" description="Glycine-rich" evidence="1">
    <location>
        <begin position="270"/>
        <end position="469"/>
    </location>
</feature>
<reference evidence="2" key="1">
    <citation type="submission" date="2020-05" db="EMBL/GenBank/DDBJ databases">
        <authorList>
            <person name="Chiriac C."/>
            <person name="Salcher M."/>
            <person name="Ghai R."/>
            <person name="Kavagutti S V."/>
        </authorList>
    </citation>
    <scope>NUCLEOTIDE SEQUENCE</scope>
</reference>
<gene>
    <name evidence="3" type="ORF">UFOVP1413_3</name>
    <name evidence="2" type="ORF">UFOVP893_36</name>
</gene>
<evidence type="ECO:0000259" key="1">
    <source>
        <dbReference type="Pfam" id="PF21722"/>
    </source>
</evidence>
<dbReference type="InterPro" id="IPR049304">
    <property type="entry name" value="Gly_rich_dom"/>
</dbReference>
<proteinExistence type="predicted"/>
<dbReference type="EMBL" id="LR796841">
    <property type="protein sequence ID" value="CAB4169033.1"/>
    <property type="molecule type" value="Genomic_DNA"/>
</dbReference>
<organism evidence="2">
    <name type="scientific">uncultured Caudovirales phage</name>
    <dbReference type="NCBI Taxonomy" id="2100421"/>
    <lineage>
        <taxon>Viruses</taxon>
        <taxon>Duplodnaviria</taxon>
        <taxon>Heunggongvirae</taxon>
        <taxon>Uroviricota</taxon>
        <taxon>Caudoviricetes</taxon>
        <taxon>Peduoviridae</taxon>
        <taxon>Maltschvirus</taxon>
        <taxon>Maltschvirus maltsch</taxon>
    </lineage>
</organism>
<protein>
    <recommendedName>
        <fullName evidence="1">Glycine-rich domain-containing protein</fullName>
    </recommendedName>
</protein>
<sequence>MTTANKGLAQPTYNSETNTWGTTSLNNNFGYLDQALGGSTLLNATGLGNTTVTLSQTQCRPATLAISGTPGGIVTYEVAAGIGGQWVVRNGVSGGYAIRLQSASGGTYVSVSAGDNLEASCDGSASGMVRNTTAVANAAGSTTQVQFNSSGAMAGSANLTFDGTTLAVAGLTNSGDTVLGDAGGDTLTINSNAMAIPNTLNVGSNTLYLSPSGTQVGIGTTTVGSNMLTVAGTVASTAGGFVFPDSTTQTTAATATGGNVVILTFTASGVYTPNANMVTCIIECVAGGGGGGGLTGDVGWISESAGGGSGGYARKLATAVDIGASKTVTIGAGGAGGTAGNTDGTAGSDTSVGALCIAKGGSGGQYTDAGVQIGVGGLGGVSGTGALAPTGTPGGSGYVLNSTAGTARGAAGGSSYFGGGAGQAVRSATGVTTGLTATAYGGGGGGAASLDTASTAAGGAGFAGVVIITEYRSQ</sequence>
<evidence type="ECO:0000313" key="3">
    <source>
        <dbReference type="EMBL" id="CAB4210269.1"/>
    </source>
</evidence>
<dbReference type="Pfam" id="PF21722">
    <property type="entry name" value="Gly_rich_2"/>
    <property type="match status" value="1"/>
</dbReference>
<dbReference type="EMBL" id="LR797364">
    <property type="protein sequence ID" value="CAB4210269.1"/>
    <property type="molecule type" value="Genomic_DNA"/>
</dbReference>
<evidence type="ECO:0000313" key="2">
    <source>
        <dbReference type="EMBL" id="CAB4169033.1"/>
    </source>
</evidence>
<name>A0A6J5PC54_9CAUD</name>
<accession>A0A6J5PC54</accession>